<dbReference type="Proteomes" id="UP000059574">
    <property type="component" value="Chromosome"/>
</dbReference>
<dbReference type="OrthoDB" id="4827239at2"/>
<accession>A0A0S2M0M6</accession>
<proteinExistence type="predicted"/>
<dbReference type="GO" id="GO:0016020">
    <property type="term" value="C:membrane"/>
    <property type="evidence" value="ECO:0007669"/>
    <property type="project" value="UniProtKB-SubCell"/>
</dbReference>
<feature type="transmembrane region" description="Helical" evidence="5">
    <location>
        <begin position="86"/>
        <end position="107"/>
    </location>
</feature>
<evidence type="ECO:0000256" key="5">
    <source>
        <dbReference type="SAM" id="Phobius"/>
    </source>
</evidence>
<evidence type="ECO:0000256" key="1">
    <source>
        <dbReference type="ARBA" id="ARBA00004141"/>
    </source>
</evidence>
<dbReference type="EMBL" id="CP013200">
    <property type="protein sequence ID" value="ALO67247.1"/>
    <property type="molecule type" value="Genomic_DNA"/>
</dbReference>
<reference evidence="8" key="1">
    <citation type="submission" date="2015-11" db="EMBL/GenBank/DDBJ databases">
        <authorList>
            <person name="Kumar R."/>
            <person name="Singh D."/>
            <person name="Swarnkar M.K."/>
            <person name="Singh A.K."/>
            <person name="Kumar S."/>
        </authorList>
    </citation>
    <scope>NUCLEOTIDE SEQUENCE [LARGE SCALE GENOMIC DNA]</scope>
    <source>
        <strain evidence="8">ERGS4:06</strain>
    </source>
</reference>
<feature type="transmembrane region" description="Helical" evidence="5">
    <location>
        <begin position="47"/>
        <end position="66"/>
    </location>
</feature>
<sequence>MWAFGRVSGFASLALLTVSVLLGILTRSGRPLPGIPRFSITLIHRNISLLATVFLFLHVGSLMLDSYAKLTVTDVVVPFLGAFKPFWQGLGTVAFDLVLALMVTGLLRQRIGQRTFRAVHWFSYAMWPIALAHAIGNGTNGTSKWFLVLAAGSVAAVGAAVAWRLSINFLETAKARTGALR</sequence>
<dbReference type="Pfam" id="PF01794">
    <property type="entry name" value="Ferric_reduct"/>
    <property type="match status" value="1"/>
</dbReference>
<name>A0A0S2M0M6_9MICC</name>
<feature type="transmembrane region" description="Helical" evidence="5">
    <location>
        <begin position="145"/>
        <end position="166"/>
    </location>
</feature>
<dbReference type="AlphaFoldDB" id="A0A0S2M0M6"/>
<evidence type="ECO:0000256" key="2">
    <source>
        <dbReference type="ARBA" id="ARBA00022692"/>
    </source>
</evidence>
<feature type="domain" description="Ferric oxidoreductase" evidence="6">
    <location>
        <begin position="8"/>
        <end position="130"/>
    </location>
</feature>
<evidence type="ECO:0000313" key="8">
    <source>
        <dbReference type="Proteomes" id="UP000059574"/>
    </source>
</evidence>
<evidence type="ECO:0000313" key="7">
    <source>
        <dbReference type="EMBL" id="ALO67247.1"/>
    </source>
</evidence>
<keyword evidence="4 5" id="KW-0472">Membrane</keyword>
<keyword evidence="3 5" id="KW-1133">Transmembrane helix</keyword>
<protein>
    <submittedName>
        <fullName evidence="7">Iron reductase</fullName>
    </submittedName>
</protein>
<organism evidence="7 8">
    <name type="scientific">Arthrobacter alpinus</name>
    <dbReference type="NCBI Taxonomy" id="656366"/>
    <lineage>
        <taxon>Bacteria</taxon>
        <taxon>Bacillati</taxon>
        <taxon>Actinomycetota</taxon>
        <taxon>Actinomycetes</taxon>
        <taxon>Micrococcales</taxon>
        <taxon>Micrococcaceae</taxon>
        <taxon>Arthrobacter</taxon>
    </lineage>
</organism>
<comment type="subcellular location">
    <subcellularLocation>
        <location evidence="1">Membrane</location>
        <topology evidence="1">Multi-pass membrane protein</topology>
    </subcellularLocation>
</comment>
<feature type="transmembrane region" description="Helical" evidence="5">
    <location>
        <begin position="119"/>
        <end position="139"/>
    </location>
</feature>
<dbReference type="InterPro" id="IPR013130">
    <property type="entry name" value="Fe3_Rdtase_TM_dom"/>
</dbReference>
<evidence type="ECO:0000256" key="4">
    <source>
        <dbReference type="ARBA" id="ARBA00023136"/>
    </source>
</evidence>
<evidence type="ECO:0000256" key="3">
    <source>
        <dbReference type="ARBA" id="ARBA00022989"/>
    </source>
</evidence>
<keyword evidence="2 5" id="KW-0812">Transmembrane</keyword>
<gene>
    <name evidence="7" type="ORF">AS189_12990</name>
</gene>
<evidence type="ECO:0000259" key="6">
    <source>
        <dbReference type="Pfam" id="PF01794"/>
    </source>
</evidence>
<reference evidence="7 8" key="2">
    <citation type="journal article" date="2016" name="J. Biotechnol.">
        <title>Complete genome sequence of Arthrobacter alpinus ERGS4:06, a yellow pigmented bacterium tolerant to cold and radiations isolated from Sikkim Himalaya.</title>
        <authorList>
            <person name="Kumar R."/>
            <person name="Singh D."/>
            <person name="Swarnkar M.K."/>
            <person name="Singh A.K."/>
            <person name="Kumar S."/>
        </authorList>
    </citation>
    <scope>NUCLEOTIDE SEQUENCE [LARGE SCALE GENOMIC DNA]</scope>
    <source>
        <strain evidence="7 8">ERGS4:06</strain>
    </source>
</reference>
<feature type="transmembrane region" description="Helical" evidence="5">
    <location>
        <begin position="6"/>
        <end position="26"/>
    </location>
</feature>